<dbReference type="Proteomes" id="UP000053937">
    <property type="component" value="Unassembled WGS sequence"/>
</dbReference>
<gene>
    <name evidence="1" type="ORF">ASB62_00020</name>
</gene>
<keyword evidence="1" id="KW-0489">Methyltransferase</keyword>
<dbReference type="InterPro" id="IPR029063">
    <property type="entry name" value="SAM-dependent_MTases_sf"/>
</dbReference>
<keyword evidence="2" id="KW-1185">Reference proteome</keyword>
<dbReference type="InterPro" id="IPR019410">
    <property type="entry name" value="Methyltransf_16"/>
</dbReference>
<dbReference type="Gene3D" id="3.40.50.150">
    <property type="entry name" value="Vaccinia Virus protein VP39"/>
    <property type="match status" value="1"/>
</dbReference>
<dbReference type="AlphaFoldDB" id="A0A124GAT7"/>
<name>A0A124GAT7_CHLLI</name>
<dbReference type="RefSeq" id="WP_059138052.1">
    <property type="nucleotide sequence ID" value="NZ_LMBR01000001.1"/>
</dbReference>
<evidence type="ECO:0000313" key="2">
    <source>
        <dbReference type="Proteomes" id="UP000053937"/>
    </source>
</evidence>
<dbReference type="GO" id="GO:0008168">
    <property type="term" value="F:methyltransferase activity"/>
    <property type="evidence" value="ECO:0007669"/>
    <property type="project" value="UniProtKB-KW"/>
</dbReference>
<dbReference type="GO" id="GO:0032259">
    <property type="term" value="P:methylation"/>
    <property type="evidence" value="ECO:0007669"/>
    <property type="project" value="UniProtKB-KW"/>
</dbReference>
<dbReference type="Pfam" id="PF10294">
    <property type="entry name" value="Methyltransf_16"/>
    <property type="match status" value="1"/>
</dbReference>
<evidence type="ECO:0000313" key="1">
    <source>
        <dbReference type="EMBL" id="KUL33237.1"/>
    </source>
</evidence>
<comment type="caution">
    <text evidence="1">The sequence shown here is derived from an EMBL/GenBank/DDBJ whole genome shotgun (WGS) entry which is preliminary data.</text>
</comment>
<dbReference type="OrthoDB" id="9784229at2"/>
<dbReference type="EMBL" id="LMBR01000001">
    <property type="protein sequence ID" value="KUL33237.1"/>
    <property type="molecule type" value="Genomic_DNA"/>
</dbReference>
<organism evidence="1 2">
    <name type="scientific">Chlorobium limicola</name>
    <dbReference type="NCBI Taxonomy" id="1092"/>
    <lineage>
        <taxon>Bacteria</taxon>
        <taxon>Pseudomonadati</taxon>
        <taxon>Chlorobiota</taxon>
        <taxon>Chlorobiia</taxon>
        <taxon>Chlorobiales</taxon>
        <taxon>Chlorobiaceae</taxon>
        <taxon>Chlorobium/Pelodictyon group</taxon>
        <taxon>Chlorobium</taxon>
    </lineage>
</organism>
<sequence>MNLRHEPPITELEGLYHELSGEYDLSETPYCIGRKAFSFLSVLDSYALLDRISPEEFVRDEQMPYWAEIWPAAIILSGFIADELSVTGKRVVEIGAGVGMVSVTAAACGAAVFATDYSIEALRFIRYNALMNKVPVETGRLDWRAVQCAERFDMLFAADVLYERVNLLPIVTAIDKLLKPGGAAYIADPRRRLAGQFLELAGENGYAITTYSKSYTEGKLPVGVNIYRLSKKNDG</sequence>
<dbReference type="SUPFAM" id="SSF53335">
    <property type="entry name" value="S-adenosyl-L-methionine-dependent methyltransferases"/>
    <property type="match status" value="1"/>
</dbReference>
<dbReference type="PANTHER" id="PTHR14614">
    <property type="entry name" value="HEPATOCELLULAR CARCINOMA-ASSOCIATED ANTIGEN"/>
    <property type="match status" value="1"/>
</dbReference>
<dbReference type="CDD" id="cd02440">
    <property type="entry name" value="AdoMet_MTases"/>
    <property type="match status" value="1"/>
</dbReference>
<keyword evidence="1" id="KW-0808">Transferase</keyword>
<protein>
    <submittedName>
        <fullName evidence="1">Methyltransferase type 12</fullName>
    </submittedName>
</protein>
<proteinExistence type="predicted"/>
<reference evidence="1 2" key="1">
    <citation type="submission" date="2015-10" db="EMBL/GenBank/DDBJ databases">
        <title>Draft Genome Sequence of Chlorobium limicola strain Frasassi Growing under Artificial Lighting in the Frasassi Cave System.</title>
        <authorList>
            <person name="Mansor M."/>
            <person name="Macalady J."/>
        </authorList>
    </citation>
    <scope>NUCLEOTIDE SEQUENCE [LARGE SCALE GENOMIC DNA]</scope>
    <source>
        <strain evidence="1 2">Frasassi</strain>
    </source>
</reference>
<accession>A0A124GAT7</accession>